<feature type="transmembrane region" description="Helical" evidence="2">
    <location>
        <begin position="48"/>
        <end position="68"/>
    </location>
</feature>
<accession>A0ABN5PQ80</accession>
<evidence type="ECO:0000313" key="4">
    <source>
        <dbReference type="Proteomes" id="UP000273001"/>
    </source>
</evidence>
<keyword evidence="2" id="KW-1133">Transmembrane helix</keyword>
<reference evidence="3 4" key="1">
    <citation type="submission" date="2018-09" db="EMBL/GenBank/DDBJ databases">
        <authorList>
            <person name="Li J."/>
        </authorList>
    </citation>
    <scope>NUCLEOTIDE SEQUENCE [LARGE SCALE GENOMIC DNA]</scope>
    <source>
        <strain evidence="3 4">2129</strain>
    </source>
</reference>
<feature type="transmembrane region" description="Helical" evidence="2">
    <location>
        <begin position="74"/>
        <end position="93"/>
    </location>
</feature>
<dbReference type="Proteomes" id="UP000273001">
    <property type="component" value="Chromosome"/>
</dbReference>
<feature type="region of interest" description="Disordered" evidence="1">
    <location>
        <begin position="1"/>
        <end position="44"/>
    </location>
</feature>
<evidence type="ECO:0000313" key="3">
    <source>
        <dbReference type="EMBL" id="AYD90189.1"/>
    </source>
</evidence>
<evidence type="ECO:0000256" key="2">
    <source>
        <dbReference type="SAM" id="Phobius"/>
    </source>
</evidence>
<organism evidence="3 4">
    <name type="scientific">Actinomyces lilanjuaniae</name>
    <dbReference type="NCBI Taxonomy" id="2321394"/>
    <lineage>
        <taxon>Bacteria</taxon>
        <taxon>Bacillati</taxon>
        <taxon>Actinomycetota</taxon>
        <taxon>Actinomycetes</taxon>
        <taxon>Actinomycetales</taxon>
        <taxon>Actinomycetaceae</taxon>
        <taxon>Actinomyces</taxon>
    </lineage>
</organism>
<name>A0ABN5PQ80_9ACTO</name>
<sequence>MGSGTTAPVGAASSSSESSESTDTVWSAGTTTLETTSRSPGRVQGSTLLWGSVLLLVGSLLVATGLGVSLDPTTTAIVCLGGIGVMLVILALVPRRTGQG</sequence>
<evidence type="ECO:0000256" key="1">
    <source>
        <dbReference type="SAM" id="MobiDB-lite"/>
    </source>
</evidence>
<gene>
    <name evidence="3" type="ORF">D5R93_09585</name>
</gene>
<keyword evidence="2" id="KW-0812">Transmembrane</keyword>
<dbReference type="EMBL" id="CP032514">
    <property type="protein sequence ID" value="AYD90189.1"/>
    <property type="molecule type" value="Genomic_DNA"/>
</dbReference>
<keyword evidence="4" id="KW-1185">Reference proteome</keyword>
<proteinExistence type="predicted"/>
<feature type="compositionally biased region" description="Polar residues" evidence="1">
    <location>
        <begin position="22"/>
        <end position="39"/>
    </location>
</feature>
<protein>
    <submittedName>
        <fullName evidence="3">Uncharacterized protein</fullName>
    </submittedName>
</protein>
<keyword evidence="2" id="KW-0472">Membrane</keyword>